<keyword evidence="2" id="KW-1185">Reference proteome</keyword>
<dbReference type="OrthoDB" id="10187499at2759"/>
<evidence type="ECO:0000256" key="1">
    <source>
        <dbReference type="SAM" id="MobiDB-lite"/>
    </source>
</evidence>
<feature type="compositionally biased region" description="Acidic residues" evidence="1">
    <location>
        <begin position="271"/>
        <end position="281"/>
    </location>
</feature>
<dbReference type="KEGG" id="bbel:109483000"/>
<gene>
    <name evidence="3" type="primary">LOC109483000</name>
</gene>
<evidence type="ECO:0000313" key="3">
    <source>
        <dbReference type="RefSeq" id="XP_019641520.1"/>
    </source>
</evidence>
<reference evidence="3" key="1">
    <citation type="submission" date="2025-08" db="UniProtKB">
        <authorList>
            <consortium name="RefSeq"/>
        </authorList>
    </citation>
    <scope>IDENTIFICATION</scope>
    <source>
        <tissue evidence="3">Gonad</tissue>
    </source>
</reference>
<dbReference type="GeneID" id="109483000"/>
<organism evidence="2 3">
    <name type="scientific">Branchiostoma belcheri</name>
    <name type="common">Amphioxus</name>
    <dbReference type="NCBI Taxonomy" id="7741"/>
    <lineage>
        <taxon>Eukaryota</taxon>
        <taxon>Metazoa</taxon>
        <taxon>Chordata</taxon>
        <taxon>Cephalochordata</taxon>
        <taxon>Leptocardii</taxon>
        <taxon>Amphioxiformes</taxon>
        <taxon>Branchiostomatidae</taxon>
        <taxon>Branchiostoma</taxon>
    </lineage>
</organism>
<feature type="region of interest" description="Disordered" evidence="1">
    <location>
        <begin position="248"/>
        <end position="281"/>
    </location>
</feature>
<sequence length="281" mass="31741">MPAPSLFNICVHSVGDILFKAHNGNQVGISAAIKELQVPRTVTKDLVSFFTDVQLDEFFYSVSLVLHKPLAVNLEKVKRQTKRPCTIGWRWPGTYVFLTDAETRLRFRFIEPHECTLIVVGMHAGMVPLSEVINLLHLYEILPVDTDISEYSCSSSMKVAKGGNPPTLAYKIAHRYEGPPEELPYMHELYRRSVLGKKNICIDNIPGPFGHNLVYRNHLSKVPRGVSMGGDPRLQFAIPALYIDSDYENDETDDESDCDDDSLCSSSDELYVSEDEWKESE</sequence>
<feature type="compositionally biased region" description="Acidic residues" evidence="1">
    <location>
        <begin position="248"/>
        <end position="262"/>
    </location>
</feature>
<name>A0A6P4ZJX2_BRABE</name>
<accession>A0A6P4ZJX2</accession>
<evidence type="ECO:0000313" key="2">
    <source>
        <dbReference type="Proteomes" id="UP000515135"/>
    </source>
</evidence>
<protein>
    <submittedName>
        <fullName evidence="3">Uncharacterized protein LOC109483000</fullName>
    </submittedName>
</protein>
<dbReference type="Proteomes" id="UP000515135">
    <property type="component" value="Unplaced"/>
</dbReference>
<proteinExistence type="predicted"/>
<dbReference type="AlphaFoldDB" id="A0A6P4ZJX2"/>
<dbReference type="RefSeq" id="XP_019641520.1">
    <property type="nucleotide sequence ID" value="XM_019785961.1"/>
</dbReference>